<gene>
    <name evidence="1" type="ORF">KP509_19G062400</name>
</gene>
<keyword evidence="2" id="KW-1185">Reference proteome</keyword>
<protein>
    <submittedName>
        <fullName evidence="1">Uncharacterized protein</fullName>
    </submittedName>
</protein>
<organism evidence="1 2">
    <name type="scientific">Ceratopteris richardii</name>
    <name type="common">Triangle waterfern</name>
    <dbReference type="NCBI Taxonomy" id="49495"/>
    <lineage>
        <taxon>Eukaryota</taxon>
        <taxon>Viridiplantae</taxon>
        <taxon>Streptophyta</taxon>
        <taxon>Embryophyta</taxon>
        <taxon>Tracheophyta</taxon>
        <taxon>Polypodiopsida</taxon>
        <taxon>Polypodiidae</taxon>
        <taxon>Polypodiales</taxon>
        <taxon>Pteridineae</taxon>
        <taxon>Pteridaceae</taxon>
        <taxon>Parkerioideae</taxon>
        <taxon>Ceratopteris</taxon>
    </lineage>
</organism>
<dbReference type="Proteomes" id="UP000825935">
    <property type="component" value="Chromosome 19"/>
</dbReference>
<evidence type="ECO:0000313" key="1">
    <source>
        <dbReference type="EMBL" id="KAH7352764.1"/>
    </source>
</evidence>
<comment type="caution">
    <text evidence="1">The sequence shown here is derived from an EMBL/GenBank/DDBJ whole genome shotgun (WGS) entry which is preliminary data.</text>
</comment>
<dbReference type="AlphaFoldDB" id="A0A8T2SPG6"/>
<sequence length="145" mass="15994">MKTTTLRFRRKEEVAKPSKHDNCASSIIKARLVLTTQSVISLHGWVVPFVGTCSLSRPLWLCDHPLGWLSSGGNHEVVSLVVRMNSSKTIQEKKNNMNNNILSHLKIMSIRSRLGESKCKGGYLARDGGAPPSTSSFLLPNHTVV</sequence>
<evidence type="ECO:0000313" key="2">
    <source>
        <dbReference type="Proteomes" id="UP000825935"/>
    </source>
</evidence>
<reference evidence="1" key="1">
    <citation type="submission" date="2021-08" db="EMBL/GenBank/DDBJ databases">
        <title>WGS assembly of Ceratopteris richardii.</title>
        <authorList>
            <person name="Marchant D.B."/>
            <person name="Chen G."/>
            <person name="Jenkins J."/>
            <person name="Shu S."/>
            <person name="Leebens-Mack J."/>
            <person name="Grimwood J."/>
            <person name="Schmutz J."/>
            <person name="Soltis P."/>
            <person name="Soltis D."/>
            <person name="Chen Z.-H."/>
        </authorList>
    </citation>
    <scope>NUCLEOTIDE SEQUENCE</scope>
    <source>
        <strain evidence="1">Whitten #5841</strain>
        <tissue evidence="1">Leaf</tissue>
    </source>
</reference>
<name>A0A8T2SPG6_CERRI</name>
<accession>A0A8T2SPG6</accession>
<proteinExistence type="predicted"/>
<dbReference type="EMBL" id="CM035424">
    <property type="protein sequence ID" value="KAH7352764.1"/>
    <property type="molecule type" value="Genomic_DNA"/>
</dbReference>